<reference evidence="2 3" key="1">
    <citation type="submission" date="2024-04" db="EMBL/GenBank/DDBJ databases">
        <authorList>
            <person name="Waldvogel A.-M."/>
            <person name="Schoenle A."/>
        </authorList>
    </citation>
    <scope>NUCLEOTIDE SEQUENCE [LARGE SCALE GENOMIC DNA]</scope>
</reference>
<proteinExistence type="predicted"/>
<keyword evidence="3" id="KW-1185">Reference proteome</keyword>
<gene>
    <name evidence="2" type="ORF">KC01_LOCUS12577</name>
</gene>
<dbReference type="EMBL" id="OZ035837">
    <property type="protein sequence ID" value="CAL1581862.1"/>
    <property type="molecule type" value="Genomic_DNA"/>
</dbReference>
<protein>
    <submittedName>
        <fullName evidence="2">Uncharacterized protein</fullName>
    </submittedName>
</protein>
<feature type="compositionally biased region" description="Polar residues" evidence="1">
    <location>
        <begin position="21"/>
        <end position="40"/>
    </location>
</feature>
<dbReference type="AlphaFoldDB" id="A0AAV2K2C2"/>
<sequence>MGVWCSCFFNSARRSGEDLVETSSSTSELPTDSPQSSDSVESLLPPPVVRQRREILQSVRKLLHCVGGCESTSPRIVPITDTSSTPSLLALQKM</sequence>
<evidence type="ECO:0000313" key="3">
    <source>
        <dbReference type="Proteomes" id="UP001497482"/>
    </source>
</evidence>
<dbReference type="Proteomes" id="UP001497482">
    <property type="component" value="Chromosome 15"/>
</dbReference>
<name>A0AAV2K2C2_KNICA</name>
<accession>A0AAV2K2C2</accession>
<feature type="region of interest" description="Disordered" evidence="1">
    <location>
        <begin position="15"/>
        <end position="46"/>
    </location>
</feature>
<evidence type="ECO:0000256" key="1">
    <source>
        <dbReference type="SAM" id="MobiDB-lite"/>
    </source>
</evidence>
<evidence type="ECO:0000313" key="2">
    <source>
        <dbReference type="EMBL" id="CAL1581862.1"/>
    </source>
</evidence>
<organism evidence="2 3">
    <name type="scientific">Knipowitschia caucasica</name>
    <name type="common">Caucasian dwarf goby</name>
    <name type="synonym">Pomatoschistus caucasicus</name>
    <dbReference type="NCBI Taxonomy" id="637954"/>
    <lineage>
        <taxon>Eukaryota</taxon>
        <taxon>Metazoa</taxon>
        <taxon>Chordata</taxon>
        <taxon>Craniata</taxon>
        <taxon>Vertebrata</taxon>
        <taxon>Euteleostomi</taxon>
        <taxon>Actinopterygii</taxon>
        <taxon>Neopterygii</taxon>
        <taxon>Teleostei</taxon>
        <taxon>Neoteleostei</taxon>
        <taxon>Acanthomorphata</taxon>
        <taxon>Gobiaria</taxon>
        <taxon>Gobiiformes</taxon>
        <taxon>Gobioidei</taxon>
        <taxon>Gobiidae</taxon>
        <taxon>Gobiinae</taxon>
        <taxon>Knipowitschia</taxon>
    </lineage>
</organism>